<feature type="binding site" evidence="4">
    <location>
        <position position="568"/>
    </location>
    <ligand>
        <name>Zn(2+)</name>
        <dbReference type="ChEBI" id="CHEBI:29105"/>
        <label>1</label>
    </ligand>
</feature>
<feature type="active site" description="Proton donor" evidence="3">
    <location>
        <position position="564"/>
    </location>
</feature>
<feature type="compositionally biased region" description="Polar residues" evidence="6">
    <location>
        <begin position="103"/>
        <end position="146"/>
    </location>
</feature>
<feature type="binding site" evidence="4">
    <location>
        <position position="605"/>
    </location>
    <ligand>
        <name>Zn(2+)</name>
        <dbReference type="ChEBI" id="CHEBI:29105"/>
        <label>2</label>
    </ligand>
</feature>
<dbReference type="InterPro" id="IPR023174">
    <property type="entry name" value="PDEase_CS"/>
</dbReference>
<keyword evidence="9" id="KW-1185">Reference proteome</keyword>
<feature type="compositionally biased region" description="Acidic residues" evidence="6">
    <location>
        <begin position="1"/>
        <end position="12"/>
    </location>
</feature>
<feature type="binding site" evidence="4">
    <location>
        <position position="604"/>
    </location>
    <ligand>
        <name>Zn(2+)</name>
        <dbReference type="ChEBI" id="CHEBI:29105"/>
        <label>1</label>
    </ligand>
</feature>
<dbReference type="AlphaFoldDB" id="F0VCT9"/>
<dbReference type="PRINTS" id="PR00387">
    <property type="entry name" value="PDIESTERASE1"/>
</dbReference>
<feature type="region of interest" description="Disordered" evidence="6">
    <location>
        <begin position="1"/>
        <end position="48"/>
    </location>
</feature>
<dbReference type="CDD" id="cd00077">
    <property type="entry name" value="HDc"/>
    <property type="match status" value="1"/>
</dbReference>
<keyword evidence="1 4" id="KW-0479">Metal-binding</keyword>
<feature type="region of interest" description="Disordered" evidence="6">
    <location>
        <begin position="390"/>
        <end position="446"/>
    </location>
</feature>
<dbReference type="OrthoDB" id="333454at2759"/>
<feature type="binding site" evidence="4">
    <location>
        <position position="605"/>
    </location>
    <ligand>
        <name>Zn(2+)</name>
        <dbReference type="ChEBI" id="CHEBI:29105"/>
        <label>1</label>
    </ligand>
</feature>
<dbReference type="GO" id="GO:0007165">
    <property type="term" value="P:signal transduction"/>
    <property type="evidence" value="ECO:0007669"/>
    <property type="project" value="InterPro"/>
</dbReference>
<sequence length="755" mass="83794">MRTSQVDDDDSVTADRRSTVSMSSLPPTSLGVIPEDAGGLGETGGTGTGAGLPLPSCCSDGAARVASQGGEEPLGTFHMWKRLILKTLSGGQTPPQAPDRRSSSVTQLATPPGKTSSVISSGSPDVNNLWSRQSGRSSFSHPESVSSNLGRCFDISTTHYNRKHAEAEEKERILSCLALALPPMRMVKMFGLTVNKTYYASEIGWTTIMPFVLFSAILGGVEWPKFALITLVESISVVIAVSFLPTTLSPCSRVPLQVINFVAMIIANFTVRRLEIYRRLRYLEYRFAAGQLRCFEDEAARFIKATPVEDAFYCIKESEIKLSFFDEHAATDPYLFYREDRPSPLPAEPDADQGVVGESRPSGAEGAATLGEYNLSISESGGENAENIASIKRRQKNRGTSDRTPEAAGDSMPIPEPVLFQREASPVPVKSNKRRRHSTDARRMQGENRNEDYDKFGDALACAFGITGSQLRAKTRLGRINQSRPRKISFSSLGAANLPTEEKHKDEHLSVATIETIDDRLLGLVARVGEDWDLNMFELCEQSNRMTLMATGFRLQQYRHNPYHNEQHGAAVAHMMVFLLRACHVWTMFKPLHQTAIIVAALVHDVGHFGMNNNYVVNSGHPLAITYNDRSVLENFHSALAFRIMTMHGTEVFDVAETFSSEDKRDFRKYIIELVLETDIFFHYKFIGRFRLRRPMSSFFKLLGERGTHSTNDQNNAPPLSFPTKTRTDLDEASEEDIKDLNLLAKACIRGADVG</sequence>
<organism evidence="8 9">
    <name type="scientific">Neospora caninum (strain Liverpool)</name>
    <dbReference type="NCBI Taxonomy" id="572307"/>
    <lineage>
        <taxon>Eukaryota</taxon>
        <taxon>Sar</taxon>
        <taxon>Alveolata</taxon>
        <taxon>Apicomplexa</taxon>
        <taxon>Conoidasida</taxon>
        <taxon>Coccidia</taxon>
        <taxon>Eucoccidiorida</taxon>
        <taxon>Eimeriorina</taxon>
        <taxon>Sarcocystidae</taxon>
        <taxon>Neospora</taxon>
    </lineage>
</organism>
<dbReference type="InterPro" id="IPR003607">
    <property type="entry name" value="HD/PDEase_dom"/>
</dbReference>
<feature type="compositionally biased region" description="Polar residues" evidence="6">
    <location>
        <begin position="709"/>
        <end position="718"/>
    </location>
</feature>
<dbReference type="SUPFAM" id="SSF109604">
    <property type="entry name" value="HD-domain/PDEase-like"/>
    <property type="match status" value="1"/>
</dbReference>
<evidence type="ECO:0000256" key="6">
    <source>
        <dbReference type="SAM" id="MobiDB-lite"/>
    </source>
</evidence>
<keyword evidence="2 5" id="KW-0378">Hydrolase</keyword>
<gene>
    <name evidence="8" type="ORF">NCLIV_012520</name>
</gene>
<feature type="domain" description="PDEase" evidence="7">
    <location>
        <begin position="477"/>
        <end position="755"/>
    </location>
</feature>
<dbReference type="Proteomes" id="UP000007494">
    <property type="component" value="Chromosome V"/>
</dbReference>
<evidence type="ECO:0000256" key="3">
    <source>
        <dbReference type="PIRSR" id="PIRSR623088-1"/>
    </source>
</evidence>
<dbReference type="Pfam" id="PF00233">
    <property type="entry name" value="PDEase_I"/>
    <property type="match status" value="1"/>
</dbReference>
<evidence type="ECO:0000256" key="5">
    <source>
        <dbReference type="RuleBase" id="RU363067"/>
    </source>
</evidence>
<evidence type="ECO:0000259" key="7">
    <source>
        <dbReference type="PROSITE" id="PS51845"/>
    </source>
</evidence>
<evidence type="ECO:0000313" key="9">
    <source>
        <dbReference type="Proteomes" id="UP000007494"/>
    </source>
</evidence>
<dbReference type="InterPro" id="IPR023088">
    <property type="entry name" value="PDEase"/>
</dbReference>
<reference evidence="9" key="1">
    <citation type="journal article" date="2012" name="PLoS Pathog.">
        <title>Comparative genomics of the apicomplexan parasites Toxoplasma gondii and Neospora caninum: Coccidia differing in host range and transmission strategy.</title>
        <authorList>
            <person name="Reid A.J."/>
            <person name="Vermont S.J."/>
            <person name="Cotton J.A."/>
            <person name="Harris D."/>
            <person name="Hill-Cawthorne G.A."/>
            <person name="Konen-Waisman S."/>
            <person name="Latham S.M."/>
            <person name="Mourier T."/>
            <person name="Norton R."/>
            <person name="Quail M.A."/>
            <person name="Sanders M."/>
            <person name="Shanmugam D."/>
            <person name="Sohal A."/>
            <person name="Wasmuth J.D."/>
            <person name="Brunk B."/>
            <person name="Grigg M.E."/>
            <person name="Howard J.C."/>
            <person name="Parkinson J."/>
            <person name="Roos D.S."/>
            <person name="Trees A.J."/>
            <person name="Berriman M."/>
            <person name="Pain A."/>
            <person name="Wastling J.M."/>
        </authorList>
    </citation>
    <scope>NUCLEOTIDE SEQUENCE [LARGE SCALE GENOMIC DNA]</scope>
    <source>
        <strain evidence="9">Liverpool</strain>
    </source>
</reference>
<protein>
    <recommendedName>
        <fullName evidence="5">Phosphodiesterase</fullName>
        <ecNumber evidence="5">3.1.4.-</ecNumber>
    </recommendedName>
</protein>
<dbReference type="VEuPathDB" id="ToxoDB:NCLIV_012520"/>
<dbReference type="EC" id="3.1.4.-" evidence="5"/>
<evidence type="ECO:0000256" key="1">
    <source>
        <dbReference type="ARBA" id="ARBA00022723"/>
    </source>
</evidence>
<comment type="similarity">
    <text evidence="5">Belongs to the cyclic nucleotide phosphodiesterase family.</text>
</comment>
<dbReference type="PANTHER" id="PTHR11347">
    <property type="entry name" value="CYCLIC NUCLEOTIDE PHOSPHODIESTERASE"/>
    <property type="match status" value="1"/>
</dbReference>
<dbReference type="OMA" id="EYRFAAG"/>
<dbReference type="InterPro" id="IPR036971">
    <property type="entry name" value="PDEase_catalytic_dom_sf"/>
</dbReference>
<evidence type="ECO:0000256" key="4">
    <source>
        <dbReference type="PIRSR" id="PIRSR623088-3"/>
    </source>
</evidence>
<feature type="compositionally biased region" description="Gly residues" evidence="6">
    <location>
        <begin position="38"/>
        <end position="48"/>
    </location>
</feature>
<evidence type="ECO:0000256" key="2">
    <source>
        <dbReference type="ARBA" id="ARBA00022801"/>
    </source>
</evidence>
<dbReference type="PROSITE" id="PS51845">
    <property type="entry name" value="PDEASE_I_2"/>
    <property type="match status" value="1"/>
</dbReference>
<dbReference type="eggNOG" id="KOG3689">
    <property type="taxonomic scope" value="Eukaryota"/>
</dbReference>
<evidence type="ECO:0000313" key="8">
    <source>
        <dbReference type="EMBL" id="CBZ51454.1"/>
    </source>
</evidence>
<name>F0VCT9_NEOCL</name>
<dbReference type="InParanoid" id="F0VCT9"/>
<dbReference type="EMBL" id="FR823386">
    <property type="protein sequence ID" value="CBZ51454.1"/>
    <property type="molecule type" value="Genomic_DNA"/>
</dbReference>
<accession>F0VCT9</accession>
<feature type="region of interest" description="Disordered" evidence="6">
    <location>
        <begin position="89"/>
        <end position="146"/>
    </location>
</feature>
<feature type="region of interest" description="Disordered" evidence="6">
    <location>
        <begin position="707"/>
        <end position="728"/>
    </location>
</feature>
<dbReference type="GeneID" id="13444299"/>
<dbReference type="PROSITE" id="PS00126">
    <property type="entry name" value="PDEASE_I_1"/>
    <property type="match status" value="1"/>
</dbReference>
<dbReference type="GO" id="GO:0004114">
    <property type="term" value="F:3',5'-cyclic-nucleotide phosphodiesterase activity"/>
    <property type="evidence" value="ECO:0007669"/>
    <property type="project" value="InterPro"/>
</dbReference>
<dbReference type="Gene3D" id="1.10.1300.10">
    <property type="entry name" value="3'5'-cyclic nucleotide phosphodiesterase, catalytic domain"/>
    <property type="match status" value="1"/>
</dbReference>
<comment type="cofactor">
    <cofactor evidence="5">
        <name>a divalent metal cation</name>
        <dbReference type="ChEBI" id="CHEBI:60240"/>
    </cofactor>
    <text evidence="5">Binds 2 divalent metal cations per subunit. Site 1 may preferentially bind zinc ions, while site 2 has a preference for magnesium and/or manganese ions.</text>
</comment>
<dbReference type="RefSeq" id="XP_003881487.1">
    <property type="nucleotide sequence ID" value="XM_003881438.1"/>
</dbReference>
<feature type="region of interest" description="Disordered" evidence="6">
    <location>
        <begin position="339"/>
        <end position="364"/>
    </location>
</feature>
<proteinExistence type="inferred from homology"/>
<dbReference type="GO" id="GO:0046872">
    <property type="term" value="F:metal ion binding"/>
    <property type="evidence" value="ECO:0007669"/>
    <property type="project" value="UniProtKB-KW"/>
</dbReference>
<dbReference type="InterPro" id="IPR002073">
    <property type="entry name" value="PDEase_catalytic_dom"/>
</dbReference>